<accession>D6SUC9</accession>
<keyword evidence="1" id="KW-1133">Transmembrane helix</keyword>
<evidence type="ECO:0000313" key="3">
    <source>
        <dbReference type="Proteomes" id="UP000005496"/>
    </source>
</evidence>
<dbReference type="AlphaFoldDB" id="D6SUC9"/>
<dbReference type="Proteomes" id="UP000005496">
    <property type="component" value="Unassembled WGS sequence"/>
</dbReference>
<name>D6SUC9_9BACT</name>
<evidence type="ECO:0000256" key="1">
    <source>
        <dbReference type="SAM" id="Phobius"/>
    </source>
</evidence>
<reference evidence="2" key="1">
    <citation type="submission" date="2010-05" db="EMBL/GenBank/DDBJ databases">
        <title>The draft genome of Desulfonatronospira thiodismutans ASO3-1.</title>
        <authorList>
            <consortium name="US DOE Joint Genome Institute (JGI-PGF)"/>
            <person name="Lucas S."/>
            <person name="Copeland A."/>
            <person name="Lapidus A."/>
            <person name="Cheng J.-F."/>
            <person name="Bruce D."/>
            <person name="Goodwin L."/>
            <person name="Pitluck S."/>
            <person name="Chertkov O."/>
            <person name="Brettin T."/>
            <person name="Detter J.C."/>
            <person name="Han C."/>
            <person name="Land M.L."/>
            <person name="Hauser L."/>
            <person name="Kyrpides N."/>
            <person name="Mikhailova N."/>
            <person name="Muyzer G."/>
            <person name="Woyke T."/>
        </authorList>
    </citation>
    <scope>NUCLEOTIDE SEQUENCE [LARGE SCALE GENOMIC DNA]</scope>
    <source>
        <strain evidence="2">ASO3-1</strain>
    </source>
</reference>
<gene>
    <name evidence="2" type="ORF">Dthio_PD0223</name>
</gene>
<evidence type="ECO:0000313" key="2">
    <source>
        <dbReference type="EMBL" id="EFI32909.1"/>
    </source>
</evidence>
<keyword evidence="3" id="KW-1185">Reference proteome</keyword>
<dbReference type="EMBL" id="ACJN02000004">
    <property type="protein sequence ID" value="EFI32909.1"/>
    <property type="molecule type" value="Genomic_DNA"/>
</dbReference>
<organism evidence="2 3">
    <name type="scientific">Desulfonatronospira thiodismutans ASO3-1</name>
    <dbReference type="NCBI Taxonomy" id="555779"/>
    <lineage>
        <taxon>Bacteria</taxon>
        <taxon>Pseudomonadati</taxon>
        <taxon>Thermodesulfobacteriota</taxon>
        <taxon>Desulfovibrionia</taxon>
        <taxon>Desulfovibrionales</taxon>
        <taxon>Desulfonatronovibrionaceae</taxon>
        <taxon>Desulfonatronospira</taxon>
    </lineage>
</organism>
<proteinExistence type="predicted"/>
<protein>
    <submittedName>
        <fullName evidence="2">Uncharacterized protein</fullName>
    </submittedName>
</protein>
<comment type="caution">
    <text evidence="2">The sequence shown here is derived from an EMBL/GenBank/DDBJ whole genome shotgun (WGS) entry which is preliminary data.</text>
</comment>
<sequence length="73" mass="8517">MWHGTDSHSIFLIIISQKYNKAAAVTAIFFNCKWLDCCKMLTSEGVLKLNAGMFIKLYIFIIYLEHQVFKKIQ</sequence>
<keyword evidence="1" id="KW-0812">Transmembrane</keyword>
<keyword evidence="1" id="KW-0472">Membrane</keyword>
<feature type="transmembrane region" description="Helical" evidence="1">
    <location>
        <begin position="45"/>
        <end position="64"/>
    </location>
</feature>